<keyword evidence="2" id="KW-0808">Transferase</keyword>
<dbReference type="EC" id="2.7.11.1" evidence="1"/>
<dbReference type="GO" id="GO:0005524">
    <property type="term" value="F:ATP binding"/>
    <property type="evidence" value="ECO:0007669"/>
    <property type="project" value="UniProtKB-KW"/>
</dbReference>
<dbReference type="Pfam" id="PF08477">
    <property type="entry name" value="Roc"/>
    <property type="match status" value="1"/>
</dbReference>
<evidence type="ECO:0000256" key="3">
    <source>
        <dbReference type="ARBA" id="ARBA00022737"/>
    </source>
</evidence>
<dbReference type="Pfam" id="PF25497">
    <property type="entry name" value="COR-B"/>
    <property type="match status" value="1"/>
</dbReference>
<evidence type="ECO:0000256" key="10">
    <source>
        <dbReference type="SAM" id="Phobius"/>
    </source>
</evidence>
<evidence type="ECO:0000256" key="6">
    <source>
        <dbReference type="ARBA" id="ARBA00022840"/>
    </source>
</evidence>
<dbReference type="EMBL" id="CAADFA010000026">
    <property type="protein sequence ID" value="VFJ45524.1"/>
    <property type="molecule type" value="Genomic_DNA"/>
</dbReference>
<proteinExistence type="predicted"/>
<dbReference type="InterPro" id="IPR020859">
    <property type="entry name" value="ROC"/>
</dbReference>
<evidence type="ECO:0000256" key="8">
    <source>
        <dbReference type="ARBA" id="ARBA00047899"/>
    </source>
</evidence>
<evidence type="ECO:0000256" key="1">
    <source>
        <dbReference type="ARBA" id="ARBA00012513"/>
    </source>
</evidence>
<dbReference type="GO" id="GO:0016301">
    <property type="term" value="F:kinase activity"/>
    <property type="evidence" value="ECO:0007669"/>
    <property type="project" value="UniProtKB-KW"/>
</dbReference>
<dbReference type="InterPro" id="IPR057263">
    <property type="entry name" value="COR-B"/>
</dbReference>
<dbReference type="EMBL" id="CAADFL010000572">
    <property type="protein sequence ID" value="VFK18788.1"/>
    <property type="molecule type" value="Genomic_DNA"/>
</dbReference>
<dbReference type="Gene3D" id="3.30.310.200">
    <property type="match status" value="1"/>
</dbReference>
<dbReference type="Gene3D" id="1.10.10.10">
    <property type="entry name" value="Winged helix-like DNA-binding domain superfamily/Winged helix DNA-binding domain"/>
    <property type="match status" value="1"/>
</dbReference>
<keyword evidence="6" id="KW-0067">ATP-binding</keyword>
<dbReference type="InterPro" id="IPR027417">
    <property type="entry name" value="P-loop_NTPase"/>
</dbReference>
<dbReference type="Pfam" id="PF16095">
    <property type="entry name" value="COR-A"/>
    <property type="match status" value="1"/>
</dbReference>
<dbReference type="PRINTS" id="PR00449">
    <property type="entry name" value="RASTRNSFRMNG"/>
</dbReference>
<feature type="transmembrane region" description="Helical" evidence="10">
    <location>
        <begin position="784"/>
        <end position="817"/>
    </location>
</feature>
<evidence type="ECO:0000313" key="14">
    <source>
        <dbReference type="EMBL" id="VFK18788.1"/>
    </source>
</evidence>
<comment type="catalytic activity">
    <reaction evidence="9">
        <text>L-seryl-[protein] + ATP = O-phospho-L-seryl-[protein] + ADP + H(+)</text>
        <dbReference type="Rhea" id="RHEA:17989"/>
        <dbReference type="Rhea" id="RHEA-COMP:9863"/>
        <dbReference type="Rhea" id="RHEA-COMP:11604"/>
        <dbReference type="ChEBI" id="CHEBI:15378"/>
        <dbReference type="ChEBI" id="CHEBI:29999"/>
        <dbReference type="ChEBI" id="CHEBI:30616"/>
        <dbReference type="ChEBI" id="CHEBI:83421"/>
        <dbReference type="ChEBI" id="CHEBI:456216"/>
        <dbReference type="EC" id="2.7.11.1"/>
    </reaction>
</comment>
<evidence type="ECO:0000256" key="4">
    <source>
        <dbReference type="ARBA" id="ARBA00022741"/>
    </source>
</evidence>
<dbReference type="InterPro" id="IPR032171">
    <property type="entry name" value="COR-A"/>
</dbReference>
<dbReference type="AlphaFoldDB" id="A0A450SAU7"/>
<dbReference type="Gene3D" id="1.10.10.2200">
    <property type="match status" value="1"/>
</dbReference>
<keyword evidence="7" id="KW-0342">GTP-binding</keyword>
<keyword evidence="3" id="KW-0677">Repeat</keyword>
<organism evidence="13">
    <name type="scientific">Candidatus Kentrum sp. FM</name>
    <dbReference type="NCBI Taxonomy" id="2126340"/>
    <lineage>
        <taxon>Bacteria</taxon>
        <taxon>Pseudomonadati</taxon>
        <taxon>Pseudomonadota</taxon>
        <taxon>Gammaproteobacteria</taxon>
        <taxon>Candidatus Kentrum</taxon>
    </lineage>
</organism>
<keyword evidence="4" id="KW-0547">Nucleotide-binding</keyword>
<evidence type="ECO:0000256" key="2">
    <source>
        <dbReference type="ARBA" id="ARBA00022679"/>
    </source>
</evidence>
<dbReference type="PANTHER" id="PTHR47679">
    <property type="entry name" value="PROTEIN TORNADO 1"/>
    <property type="match status" value="1"/>
</dbReference>
<dbReference type="PROSITE" id="PS51424">
    <property type="entry name" value="ROC"/>
    <property type="match status" value="1"/>
</dbReference>
<protein>
    <recommendedName>
        <fullName evidence="1">non-specific serine/threonine protein kinase</fullName>
        <ecNumber evidence="1">2.7.11.1</ecNumber>
    </recommendedName>
</protein>
<keyword evidence="10" id="KW-1133">Transmembrane helix</keyword>
<dbReference type="SUPFAM" id="SSF52540">
    <property type="entry name" value="P-loop containing nucleoside triphosphate hydrolases"/>
    <property type="match status" value="1"/>
</dbReference>
<keyword evidence="5 13" id="KW-0418">Kinase</keyword>
<name>A0A450SAU7_9GAMM</name>
<keyword evidence="10" id="KW-0472">Membrane</keyword>
<evidence type="ECO:0000259" key="11">
    <source>
        <dbReference type="PROSITE" id="PS51424"/>
    </source>
</evidence>
<evidence type="ECO:0000256" key="9">
    <source>
        <dbReference type="ARBA" id="ARBA00048679"/>
    </source>
</evidence>
<sequence>MSKPMTDTDIQRFREEVEARLRKLDNPELSATFALRMALTVLPMLAHQAEERGFLWYWDKRQREKYLFAVCHALQTGWLLPAGLRISDAVAKAAAYAADAADAAGVPRVAAYVTYTIDDAAKAVADATDITADTATSYAASAAANATAAVRADAVTDITEFIREEFDDLTPDSDVAGYLVTRVTSPLSRLQAPFLSRLRELHSFDYWADWFQDRYDGKAMDKEILEKSVRLPEEITAMEPRAINWYLKELAEREREEKIKRVRAIFIGNGEAGKTSLIQALKSQEAVGNTDMTPGVEISDWSVADTELTAHFWDFGGQVIAHATHQFFLRARCVYILVLNPRSTDTDPNQQAEYWLEFVRAFGNEAPVLLVGNKCDLTLMQVDIRRLQENHPNIQGFYSLSATGYQDVFAREFGIFKDALIKQLNEVGKTQPYFSLEEFAVIEQLRAKSSREPFLEKAAFDRQCEERVIDADRQKDFIQLLDQLGEIIYFPKLYRLYGFLDYLLNPRWLTYGVYQILYSDVLRRQDGRLHEDDVMMLMKDRRIEDEQGNVLDYPEQRLNFLIRTMEQFKLCYPSAGEDEKDKWIVPDLLPSDQPERIDFDDRDALRFDFRFETFLPRHVLSQFIVEHYRDIHVHQVWQHGVCLESRAYQKTTALVRADYQTRMLSLEVSGLHVDRYFSVLYDSVLEILDRMPKLKYAKRLHLDEKARIEGGRGLGDKEAKEAYADFEDLLAQEAAGQRKYFCKSGAYDLERVLRPMPRDDRPLQEGPEREMFTEKNGQITIVDVVMVILAGMGVFTLLLSLSLVGKVIGSAMVFATVSFWKRREIKKILSRMREKGFSA</sequence>
<evidence type="ECO:0000256" key="7">
    <source>
        <dbReference type="ARBA" id="ARBA00023134"/>
    </source>
</evidence>
<accession>A0A450SAU7</accession>
<gene>
    <name evidence="13" type="ORF">BECKFM1743A_GA0114220_100686</name>
    <name evidence="14" type="ORF">BECKFM1743B_GA0114221_105721</name>
    <name evidence="12" type="ORF">BECKFM1743C_GA0114222_100266</name>
</gene>
<evidence type="ECO:0000256" key="5">
    <source>
        <dbReference type="ARBA" id="ARBA00022777"/>
    </source>
</evidence>
<dbReference type="EMBL" id="CAADEZ010000068">
    <property type="protein sequence ID" value="VFJ49216.1"/>
    <property type="molecule type" value="Genomic_DNA"/>
</dbReference>
<feature type="domain" description="Roc" evidence="11">
    <location>
        <begin position="255"/>
        <end position="431"/>
    </location>
</feature>
<dbReference type="InterPro" id="IPR036388">
    <property type="entry name" value="WH-like_DNA-bd_sf"/>
</dbReference>
<dbReference type="Gene3D" id="3.40.50.300">
    <property type="entry name" value="P-loop containing nucleotide triphosphate hydrolases"/>
    <property type="match status" value="1"/>
</dbReference>
<comment type="catalytic activity">
    <reaction evidence="8">
        <text>L-threonyl-[protein] + ATP = O-phospho-L-threonyl-[protein] + ADP + H(+)</text>
        <dbReference type="Rhea" id="RHEA:46608"/>
        <dbReference type="Rhea" id="RHEA-COMP:11060"/>
        <dbReference type="Rhea" id="RHEA-COMP:11605"/>
        <dbReference type="ChEBI" id="CHEBI:15378"/>
        <dbReference type="ChEBI" id="CHEBI:30013"/>
        <dbReference type="ChEBI" id="CHEBI:30616"/>
        <dbReference type="ChEBI" id="CHEBI:61977"/>
        <dbReference type="ChEBI" id="CHEBI:456216"/>
        <dbReference type="EC" id="2.7.11.1"/>
    </reaction>
</comment>
<evidence type="ECO:0000313" key="12">
    <source>
        <dbReference type="EMBL" id="VFJ45524.1"/>
    </source>
</evidence>
<dbReference type="PANTHER" id="PTHR47679:SF2">
    <property type="entry name" value="C-TERMINAL OF ROC (COR) DOMAIN-CONTAINING PROTEIN"/>
    <property type="match status" value="1"/>
</dbReference>
<reference evidence="13" key="1">
    <citation type="submission" date="2019-02" db="EMBL/GenBank/DDBJ databases">
        <authorList>
            <person name="Gruber-Vodicka R. H."/>
            <person name="Seah K. B. B."/>
        </authorList>
    </citation>
    <scope>NUCLEOTIDE SEQUENCE</scope>
    <source>
        <strain evidence="13">BECK_BZ163</strain>
        <strain evidence="14">BECK_BZ164</strain>
        <strain evidence="12">BECK_BZ165</strain>
    </source>
</reference>
<keyword evidence="10" id="KW-0812">Transmembrane</keyword>
<evidence type="ECO:0000313" key="13">
    <source>
        <dbReference type="EMBL" id="VFJ49216.1"/>
    </source>
</evidence>